<gene>
    <name evidence="2" type="ORF">NP493_371g02023</name>
</gene>
<dbReference type="AlphaFoldDB" id="A0AAD9L2H8"/>
<evidence type="ECO:0000313" key="3">
    <source>
        <dbReference type="Proteomes" id="UP001209878"/>
    </source>
</evidence>
<sequence>MPKGGKKSGGRCGRLLHPNTSDFTVFEFADVAKTTKSTCRTKKGTLTSWMAGGGSSICTDMLNWYDRELSDFDDSDTEVGSQLQEEGDQENKLSRRKTNTRRRCVRTECEDMGCVYPLDLWHVLAQHILPEDVRVFAGICRGSYLVVQTANFWHSLYKRFYMPSTTLNDSLLPYNMRKVHGLRARVIRTLFHVYAPFRTRVQTTDPFKRSPDTLEGARCLIMWHRHEKDLWHFYFKFRTNCQCRTAHCCRRHHDSDEEYADWNIETHPADVHYNAEEHCCVVCVVTQNYMHVPPSVMGQVLQSASVSVSHAMRYHKLKLLFTSEFLRSTKDAVTAGCTVIMDPVLNVHLLHWWHPRYPCALS</sequence>
<accession>A0AAD9L2H8</accession>
<feature type="region of interest" description="Disordered" evidence="1">
    <location>
        <begin position="75"/>
        <end position="97"/>
    </location>
</feature>
<dbReference type="GO" id="GO:0019005">
    <property type="term" value="C:SCF ubiquitin ligase complex"/>
    <property type="evidence" value="ECO:0007669"/>
    <property type="project" value="TreeGrafter"/>
</dbReference>
<name>A0AAD9L2H8_RIDPI</name>
<reference evidence="2" key="1">
    <citation type="journal article" date="2023" name="Mol. Biol. Evol.">
        <title>Third-Generation Sequencing Reveals the Adaptive Role of the Epigenome in Three Deep-Sea Polychaetes.</title>
        <authorList>
            <person name="Perez M."/>
            <person name="Aroh O."/>
            <person name="Sun Y."/>
            <person name="Lan Y."/>
            <person name="Juniper S.K."/>
            <person name="Young C.R."/>
            <person name="Angers B."/>
            <person name="Qian P.Y."/>
        </authorList>
    </citation>
    <scope>NUCLEOTIDE SEQUENCE</scope>
    <source>
        <strain evidence="2">R07B-5</strain>
    </source>
</reference>
<dbReference type="GO" id="GO:0031647">
    <property type="term" value="P:regulation of protein stability"/>
    <property type="evidence" value="ECO:0007669"/>
    <property type="project" value="TreeGrafter"/>
</dbReference>
<evidence type="ECO:0008006" key="4">
    <source>
        <dbReference type="Google" id="ProtNLM"/>
    </source>
</evidence>
<keyword evidence="3" id="KW-1185">Reference proteome</keyword>
<proteinExistence type="predicted"/>
<dbReference type="PANTHER" id="PTHR20988:SF2">
    <property type="entry name" value="TRANSMEMBRANE PROTEIN 183A-RELATED"/>
    <property type="match status" value="1"/>
</dbReference>
<dbReference type="InterPro" id="IPR026509">
    <property type="entry name" value="TMEM183"/>
</dbReference>
<dbReference type="Proteomes" id="UP001209878">
    <property type="component" value="Unassembled WGS sequence"/>
</dbReference>
<protein>
    <recommendedName>
        <fullName evidence="4">Transmembrane protein 183</fullName>
    </recommendedName>
</protein>
<evidence type="ECO:0000313" key="2">
    <source>
        <dbReference type="EMBL" id="KAK2182022.1"/>
    </source>
</evidence>
<dbReference type="EMBL" id="JAODUO010000370">
    <property type="protein sequence ID" value="KAK2182022.1"/>
    <property type="molecule type" value="Genomic_DNA"/>
</dbReference>
<organism evidence="2 3">
    <name type="scientific">Ridgeia piscesae</name>
    <name type="common">Tubeworm</name>
    <dbReference type="NCBI Taxonomy" id="27915"/>
    <lineage>
        <taxon>Eukaryota</taxon>
        <taxon>Metazoa</taxon>
        <taxon>Spiralia</taxon>
        <taxon>Lophotrochozoa</taxon>
        <taxon>Annelida</taxon>
        <taxon>Polychaeta</taxon>
        <taxon>Sedentaria</taxon>
        <taxon>Canalipalpata</taxon>
        <taxon>Sabellida</taxon>
        <taxon>Siboglinidae</taxon>
        <taxon>Ridgeia</taxon>
    </lineage>
</organism>
<evidence type="ECO:0000256" key="1">
    <source>
        <dbReference type="SAM" id="MobiDB-lite"/>
    </source>
</evidence>
<comment type="caution">
    <text evidence="2">The sequence shown here is derived from an EMBL/GenBank/DDBJ whole genome shotgun (WGS) entry which is preliminary data.</text>
</comment>
<dbReference type="PANTHER" id="PTHR20988">
    <property type="entry name" value="TRANSMEMBRANE PROTEIN 183A-RELATED"/>
    <property type="match status" value="1"/>
</dbReference>